<organism evidence="2">
    <name type="scientific">marine metagenome</name>
    <dbReference type="NCBI Taxonomy" id="408172"/>
    <lineage>
        <taxon>unclassified sequences</taxon>
        <taxon>metagenomes</taxon>
        <taxon>ecological metagenomes</taxon>
    </lineage>
</organism>
<dbReference type="EMBL" id="UINC01099581">
    <property type="protein sequence ID" value="SVC58958.1"/>
    <property type="molecule type" value="Genomic_DNA"/>
</dbReference>
<evidence type="ECO:0008006" key="3">
    <source>
        <dbReference type="Google" id="ProtNLM"/>
    </source>
</evidence>
<feature type="transmembrane region" description="Helical" evidence="1">
    <location>
        <begin position="76"/>
        <end position="96"/>
    </location>
</feature>
<protein>
    <recommendedName>
        <fullName evidence="3">DUF4345 domain-containing protein</fullName>
    </recommendedName>
</protein>
<keyword evidence="1" id="KW-0472">Membrane</keyword>
<proteinExistence type="predicted"/>
<gene>
    <name evidence="2" type="ORF">METZ01_LOCUS311812</name>
</gene>
<name>A0A382NEL2_9ZZZZ</name>
<evidence type="ECO:0000256" key="1">
    <source>
        <dbReference type="SAM" id="Phobius"/>
    </source>
</evidence>
<reference evidence="2" key="1">
    <citation type="submission" date="2018-05" db="EMBL/GenBank/DDBJ databases">
        <authorList>
            <person name="Lanie J.A."/>
            <person name="Ng W.-L."/>
            <person name="Kazmierczak K.M."/>
            <person name="Andrzejewski T.M."/>
            <person name="Davidsen T.M."/>
            <person name="Wayne K.J."/>
            <person name="Tettelin H."/>
            <person name="Glass J.I."/>
            <person name="Rusch D."/>
            <person name="Podicherti R."/>
            <person name="Tsui H.-C.T."/>
            <person name="Winkler M.E."/>
        </authorList>
    </citation>
    <scope>NUCLEOTIDE SEQUENCE</scope>
</reference>
<sequence>MDTSLALTIIGSVMILVGLIFNAIPKVVNEKIMGELHPEAVNIAALFRVILGGIAIAIGVISIYCRDLPSEHASTLLFSLGSGFIVINIGIISGKFRGFGDELPFPPIIMFILLSLLAFYAS</sequence>
<keyword evidence="1" id="KW-1133">Transmembrane helix</keyword>
<accession>A0A382NEL2</accession>
<feature type="transmembrane region" description="Helical" evidence="1">
    <location>
        <begin position="6"/>
        <end position="24"/>
    </location>
</feature>
<keyword evidence="1" id="KW-0812">Transmembrane</keyword>
<feature type="transmembrane region" description="Helical" evidence="1">
    <location>
        <begin position="45"/>
        <end position="64"/>
    </location>
</feature>
<dbReference type="AlphaFoldDB" id="A0A382NEL2"/>
<feature type="transmembrane region" description="Helical" evidence="1">
    <location>
        <begin position="103"/>
        <end position="121"/>
    </location>
</feature>
<evidence type="ECO:0000313" key="2">
    <source>
        <dbReference type="EMBL" id="SVC58958.1"/>
    </source>
</evidence>